<dbReference type="PIRSF" id="PIRSF000156">
    <property type="entry name" value="Pyruvate_dh_E1"/>
    <property type="match status" value="1"/>
</dbReference>
<keyword evidence="5 9" id="KW-0560">Oxidoreductase</keyword>
<dbReference type="InterPro" id="IPR035807">
    <property type="entry name" value="PDC_E1_N"/>
</dbReference>
<keyword evidence="6 9" id="KW-0786">Thiamine pyrophosphate</keyword>
<dbReference type="Gene3D" id="3.40.50.920">
    <property type="match status" value="1"/>
</dbReference>
<dbReference type="AlphaFoldDB" id="A0A1R4GVP6"/>
<dbReference type="Pfam" id="PF22613">
    <property type="entry name" value="Transketolase_C_1"/>
    <property type="match status" value="1"/>
</dbReference>
<evidence type="ECO:0000256" key="11">
    <source>
        <dbReference type="SAM" id="MobiDB-lite"/>
    </source>
</evidence>
<dbReference type="Proteomes" id="UP000188357">
    <property type="component" value="Unassembled WGS sequence"/>
</dbReference>
<evidence type="ECO:0000256" key="3">
    <source>
        <dbReference type="ARBA" id="ARBA00012281"/>
    </source>
</evidence>
<feature type="region of interest" description="Disordered" evidence="11">
    <location>
        <begin position="878"/>
        <end position="941"/>
    </location>
</feature>
<evidence type="ECO:0000256" key="10">
    <source>
        <dbReference type="PIRSR" id="PIRSR000156-1"/>
    </source>
</evidence>
<evidence type="ECO:0000256" key="1">
    <source>
        <dbReference type="ARBA" id="ARBA00001964"/>
    </source>
</evidence>
<dbReference type="SUPFAM" id="SSF52518">
    <property type="entry name" value="Thiamin diphosphate-binding fold (THDP-binding)"/>
    <property type="match status" value="2"/>
</dbReference>
<organism evidence="15 16">
    <name type="scientific">Psychrobacter piechaudii</name>
    <dbReference type="NCBI Taxonomy" id="1945521"/>
    <lineage>
        <taxon>Bacteria</taxon>
        <taxon>Pseudomonadati</taxon>
        <taxon>Pseudomonadota</taxon>
        <taxon>Gammaproteobacteria</taxon>
        <taxon>Moraxellales</taxon>
        <taxon>Moraxellaceae</taxon>
        <taxon>Psychrobacter</taxon>
    </lineage>
</organism>
<dbReference type="SUPFAM" id="SSF52922">
    <property type="entry name" value="TK C-terminal domain-like"/>
    <property type="match status" value="1"/>
</dbReference>
<feature type="compositionally biased region" description="Acidic residues" evidence="11">
    <location>
        <begin position="928"/>
        <end position="941"/>
    </location>
</feature>
<comment type="catalytic activity">
    <reaction evidence="8 9">
        <text>N(6)-[(R)-lipoyl]-L-lysyl-[protein] + pyruvate + H(+) = N(6)-[(R)-S(8)-acetyldihydrolipoyl]-L-lysyl-[protein] + CO2</text>
        <dbReference type="Rhea" id="RHEA:19189"/>
        <dbReference type="Rhea" id="RHEA-COMP:10474"/>
        <dbReference type="Rhea" id="RHEA-COMP:10478"/>
        <dbReference type="ChEBI" id="CHEBI:15361"/>
        <dbReference type="ChEBI" id="CHEBI:15378"/>
        <dbReference type="ChEBI" id="CHEBI:16526"/>
        <dbReference type="ChEBI" id="CHEBI:83099"/>
        <dbReference type="ChEBI" id="CHEBI:83111"/>
        <dbReference type="EC" id="1.2.4.1"/>
    </reaction>
</comment>
<evidence type="ECO:0000256" key="6">
    <source>
        <dbReference type="ARBA" id="ARBA00023052"/>
    </source>
</evidence>
<feature type="domain" description="Transketolase-like C-terminal" evidence="14">
    <location>
        <begin position="708"/>
        <end position="844"/>
    </location>
</feature>
<feature type="domain" description="Transketolase N-terminal" evidence="12">
    <location>
        <begin position="134"/>
        <end position="290"/>
    </location>
</feature>
<evidence type="ECO:0000259" key="13">
    <source>
        <dbReference type="Pfam" id="PF17831"/>
    </source>
</evidence>
<keyword evidence="16" id="KW-1185">Reference proteome</keyword>
<evidence type="ECO:0000256" key="2">
    <source>
        <dbReference type="ARBA" id="ARBA00003157"/>
    </source>
</evidence>
<comment type="cofactor">
    <cofactor evidence="10">
        <name>Mg(2+)</name>
        <dbReference type="ChEBI" id="CHEBI:18420"/>
    </cofactor>
</comment>
<dbReference type="CDD" id="cd02017">
    <property type="entry name" value="TPP_E1_EcPDC_like"/>
    <property type="match status" value="1"/>
</dbReference>
<dbReference type="Pfam" id="PF17831">
    <property type="entry name" value="PDH_E1_M"/>
    <property type="match status" value="1"/>
</dbReference>
<dbReference type="PANTHER" id="PTHR43825">
    <property type="entry name" value="PYRUVATE DEHYDROGENASE E1 COMPONENT"/>
    <property type="match status" value="1"/>
</dbReference>
<comment type="cofactor">
    <cofactor evidence="1 9">
        <name>thiamine diphosphate</name>
        <dbReference type="ChEBI" id="CHEBI:58937"/>
    </cofactor>
</comment>
<name>A0A1R4GVP6_9GAMM</name>
<evidence type="ECO:0000256" key="5">
    <source>
        <dbReference type="ARBA" id="ARBA00023002"/>
    </source>
</evidence>
<evidence type="ECO:0000313" key="15">
    <source>
        <dbReference type="EMBL" id="SJM72123.1"/>
    </source>
</evidence>
<keyword evidence="7 9" id="KW-0670">Pyruvate</keyword>
<evidence type="ECO:0000256" key="9">
    <source>
        <dbReference type="PIRNR" id="PIRNR000156"/>
    </source>
</evidence>
<dbReference type="Pfam" id="PF00456">
    <property type="entry name" value="Transketolase_N"/>
    <property type="match status" value="1"/>
</dbReference>
<keyword evidence="10" id="KW-0460">Magnesium</keyword>
<dbReference type="InterPro" id="IPR004660">
    <property type="entry name" value="PDH_E1"/>
</dbReference>
<dbReference type="InterPro" id="IPR055152">
    <property type="entry name" value="Transketolase-like_C_2"/>
</dbReference>
<feature type="binding site" evidence="10">
    <location>
        <position position="257"/>
    </location>
    <ligand>
        <name>Mg(2+)</name>
        <dbReference type="ChEBI" id="CHEBI:18420"/>
    </ligand>
</feature>
<sequence>MKYYNDADHTETQEWLDAFESVIKHSDKDRARFLLKALYNMAVQEGLPFNRLDTAYLNTIPVEDEPTYPGDLGIERKIRALVRYNALAMVMRANQNDDDLGGHLATFASSATLYETGFNHFFRAASDHFGGDMIYYQGHSAPGIYARSFLEGRLTKEQLENFRREVGGKGLSSYPHPYLMPDYWQFPTVSMGLGPIMSIYHAHVHNYLINRGLLEDEDRKIWAFLGDGETDEPESLGAISLAGREKLDNLIWVVNCNLQRLDGPVRGNGKIIQELESVFRGAGWRVIKVIWGGKWDTLLDKDHSGALKRRMEETVDGEYQLYEARDGAFTRKEFFGKYPELAEMAEQLTDEDIRHLNRGGHDPIKVYAAFSEAMKTKGQPTVVLVKTVKGYGLSTQAQAVNKAHQIKKLDKEGLVYFRDRFDLPFTDEELDELPFYRPDENSAEMKYLRGRREALGGHLPNRRSGHIPLNIPDLSIFDRVLKGSNGKEQSTTMVFVRLLSAMLKDKDIQDRVVPIVPDEARTFGLEGMFRQLGIYSSAGQKYIPEDSEALMGYKEAKDGHMLEEGINEAGAMSAWIALATSYSVNALPMIPLYIYYSMFGFQRVGDLAWAAGDCQAQGFLLGGTAGRTTLNGEGLQHQDGHSHILFGTVPNCVSYDPCYGYELAVIMHDGLRRMYGEGERVYYYITLMNENYEQPAMPEGVEEGIKRGMYLLEDNSHLHATAHVQLLGSGTILREVQKAAKILFEEFNVSANVWSVTSFNELTREGMACDDYNRLHPMEEEKVPWVTEQLAKHDGVVIAATDYMRNYSEQIRAWLPDNRPYSTLGTDGYGRSDSRAQLRNFFHVNAEHIVVATLKRLADEGEVEMRLVKDAITSLGIDVDQPPAWQPQPQYDHFPDAPAPDNVNPNPVPELVEEEDEEISSEGRAEDQADAELLNDEDVEE</sequence>
<reference evidence="15 16" key="1">
    <citation type="submission" date="2017-02" db="EMBL/GenBank/DDBJ databases">
        <authorList>
            <person name="Peterson S.W."/>
        </authorList>
    </citation>
    <scope>NUCLEOTIDE SEQUENCE [LARGE SCALE GENOMIC DNA]</scope>
    <source>
        <strain evidence="15">Psychrobacter_piechaudii</strain>
    </source>
</reference>
<dbReference type="EC" id="1.2.4.1" evidence="3 9"/>
<evidence type="ECO:0000259" key="14">
    <source>
        <dbReference type="Pfam" id="PF22613"/>
    </source>
</evidence>
<feature type="compositionally biased region" description="Acidic residues" evidence="11">
    <location>
        <begin position="911"/>
        <end position="920"/>
    </location>
</feature>
<dbReference type="InterPro" id="IPR009014">
    <property type="entry name" value="Transketo_C/PFOR_II"/>
</dbReference>
<feature type="binding site" evidence="10">
    <location>
        <position position="227"/>
    </location>
    <ligand>
        <name>Mg(2+)</name>
        <dbReference type="ChEBI" id="CHEBI:18420"/>
    </ligand>
</feature>
<feature type="binding site" evidence="10">
    <location>
        <position position="259"/>
    </location>
    <ligand>
        <name>Mg(2+)</name>
        <dbReference type="ChEBI" id="CHEBI:18420"/>
    </ligand>
</feature>
<comment type="function">
    <text evidence="2 9">Component of the pyruvate dehydrogenase (PDH) complex, that catalyzes the overall conversion of pyruvate to acetyl-CoA and CO(2).</text>
</comment>
<dbReference type="OrthoDB" id="9759664at2"/>
<dbReference type="InterPro" id="IPR041621">
    <property type="entry name" value="PDH_E1_M"/>
</dbReference>
<keyword evidence="10" id="KW-0479">Metal-binding</keyword>
<dbReference type="InterPro" id="IPR029061">
    <property type="entry name" value="THDP-binding"/>
</dbReference>
<dbReference type="Gene3D" id="3.40.50.970">
    <property type="match status" value="2"/>
</dbReference>
<dbReference type="EMBL" id="FUGE01000150">
    <property type="protein sequence ID" value="SJM72123.1"/>
    <property type="molecule type" value="Genomic_DNA"/>
</dbReference>
<gene>
    <name evidence="15" type="primary">aceE</name>
    <name evidence="15" type="ORF">A1232T_01557</name>
</gene>
<evidence type="ECO:0000256" key="7">
    <source>
        <dbReference type="ARBA" id="ARBA00023317"/>
    </source>
</evidence>
<dbReference type="InterPro" id="IPR005474">
    <property type="entry name" value="Transketolase_N"/>
</dbReference>
<feature type="domain" description="Pyruvate dehydrogenase E1 component middle" evidence="13">
    <location>
        <begin position="470"/>
        <end position="695"/>
    </location>
</feature>
<dbReference type="InterPro" id="IPR051157">
    <property type="entry name" value="PDH/Transketolase"/>
</dbReference>
<dbReference type="PANTHER" id="PTHR43825:SF3">
    <property type="entry name" value="PYRUVATE DEHYDROGENASE E1 COMPONENT"/>
    <property type="match status" value="1"/>
</dbReference>
<evidence type="ECO:0000313" key="16">
    <source>
        <dbReference type="Proteomes" id="UP000188357"/>
    </source>
</evidence>
<dbReference type="STRING" id="1945521.A1232T_01557"/>
<evidence type="ECO:0000259" key="12">
    <source>
        <dbReference type="Pfam" id="PF00456"/>
    </source>
</evidence>
<dbReference type="GO" id="GO:0004739">
    <property type="term" value="F:pyruvate dehydrogenase (acetyl-transferring) activity"/>
    <property type="evidence" value="ECO:0007669"/>
    <property type="project" value="UniProtKB-EC"/>
</dbReference>
<dbReference type="NCBIfam" id="TIGR00759">
    <property type="entry name" value="aceE"/>
    <property type="match status" value="1"/>
</dbReference>
<evidence type="ECO:0000256" key="4">
    <source>
        <dbReference type="ARBA" id="ARBA00017172"/>
    </source>
</evidence>
<proteinExistence type="predicted"/>
<evidence type="ECO:0000256" key="8">
    <source>
        <dbReference type="ARBA" id="ARBA00051231"/>
    </source>
</evidence>
<dbReference type="RefSeq" id="WP_077451289.1">
    <property type="nucleotide sequence ID" value="NZ_FUGE01000150.1"/>
</dbReference>
<accession>A0A1R4GVP6</accession>
<dbReference type="FunFam" id="3.40.50.970:FF:000011">
    <property type="entry name" value="Pyruvate dehydrogenase E1 component"/>
    <property type="match status" value="1"/>
</dbReference>
<protein>
    <recommendedName>
        <fullName evidence="4 9">Pyruvate dehydrogenase E1 component</fullName>
        <ecNumber evidence="3 9">1.2.4.1</ecNumber>
    </recommendedName>
</protein>
<dbReference type="GO" id="GO:0046872">
    <property type="term" value="F:metal ion binding"/>
    <property type="evidence" value="ECO:0007669"/>
    <property type="project" value="UniProtKB-KW"/>
</dbReference>